<proteinExistence type="predicted"/>
<evidence type="ECO:0000256" key="2">
    <source>
        <dbReference type="SAM" id="Phobius"/>
    </source>
</evidence>
<dbReference type="AlphaFoldDB" id="A0A1I1MW01"/>
<sequence length="338" mass="37378">MRSNACFYFETNIVATATAAIFWILWPLGNERIITFVAHSSNRLFNLAIVKRRRTTIYNWLTNHYTLILRSEETFAEKTTLRLNYAKVIVFVVSVVIILSALSFWLGNRWSNAFTDAGSQETVNRKKLVLLASRLDSLETELQGRDALIQNFRDIAGNSGKLSAAEEKKTPTPTAQSHANLDSISAVEEALRLEFEQNADVQGLPTGNNSDALGGMFFFKPVNGFVSSGFDTKIAHYGADIVTDKNTPVKAIADGTVIVASWTQDTGNVIAIQHRNNLISIYKHNASITRKVGDAVRAGELIALVGNSGETLTTGSHLHLEVWYNGNPINPQNFIDFQ</sequence>
<dbReference type="PANTHER" id="PTHR21666">
    <property type="entry name" value="PEPTIDASE-RELATED"/>
    <property type="match status" value="1"/>
</dbReference>
<dbReference type="InterPro" id="IPR050570">
    <property type="entry name" value="Cell_wall_metabolism_enzyme"/>
</dbReference>
<dbReference type="InterPro" id="IPR011055">
    <property type="entry name" value="Dup_hybrid_motif"/>
</dbReference>
<dbReference type="InterPro" id="IPR016047">
    <property type="entry name" value="M23ase_b-sheet_dom"/>
</dbReference>
<keyword evidence="2" id="KW-0472">Membrane</keyword>
<dbReference type="PANTHER" id="PTHR21666:SF289">
    <property type="entry name" value="L-ALA--D-GLU ENDOPEPTIDASE"/>
    <property type="match status" value="1"/>
</dbReference>
<keyword evidence="2" id="KW-0812">Transmembrane</keyword>
<evidence type="ECO:0000313" key="5">
    <source>
        <dbReference type="Proteomes" id="UP000199514"/>
    </source>
</evidence>
<accession>A0A1I1MW01</accession>
<dbReference type="GO" id="GO:0004222">
    <property type="term" value="F:metalloendopeptidase activity"/>
    <property type="evidence" value="ECO:0007669"/>
    <property type="project" value="TreeGrafter"/>
</dbReference>
<feature type="transmembrane region" description="Helical" evidence="2">
    <location>
        <begin position="32"/>
        <end position="50"/>
    </location>
</feature>
<dbReference type="STRING" id="927664.SAMN05421780_111125"/>
<keyword evidence="5" id="KW-1185">Reference proteome</keyword>
<evidence type="ECO:0000313" key="4">
    <source>
        <dbReference type="EMBL" id="SFC89286.1"/>
    </source>
</evidence>
<gene>
    <name evidence="4" type="ORF">SAMN05421780_111125</name>
</gene>
<name>A0A1I1MW01_9BACT</name>
<keyword evidence="1" id="KW-0732">Signal</keyword>
<dbReference type="Gene3D" id="2.70.70.10">
    <property type="entry name" value="Glucose Permease (Domain IIA)"/>
    <property type="match status" value="1"/>
</dbReference>
<protein>
    <submittedName>
        <fullName evidence="4">Peptidase family M23</fullName>
    </submittedName>
</protein>
<feature type="transmembrane region" description="Helical" evidence="2">
    <location>
        <begin position="88"/>
        <end position="106"/>
    </location>
</feature>
<dbReference type="Proteomes" id="UP000199514">
    <property type="component" value="Unassembled WGS sequence"/>
</dbReference>
<dbReference type="SUPFAM" id="SSF51261">
    <property type="entry name" value="Duplicated hybrid motif"/>
    <property type="match status" value="1"/>
</dbReference>
<dbReference type="Pfam" id="PF01551">
    <property type="entry name" value="Peptidase_M23"/>
    <property type="match status" value="1"/>
</dbReference>
<dbReference type="EMBL" id="FOLE01000011">
    <property type="protein sequence ID" value="SFC89286.1"/>
    <property type="molecule type" value="Genomic_DNA"/>
</dbReference>
<evidence type="ECO:0000256" key="1">
    <source>
        <dbReference type="ARBA" id="ARBA00022729"/>
    </source>
</evidence>
<feature type="domain" description="M23ase beta-sheet core" evidence="3">
    <location>
        <begin position="236"/>
        <end position="331"/>
    </location>
</feature>
<evidence type="ECO:0000259" key="3">
    <source>
        <dbReference type="Pfam" id="PF01551"/>
    </source>
</evidence>
<reference evidence="4 5" key="1">
    <citation type="submission" date="2016-10" db="EMBL/GenBank/DDBJ databases">
        <authorList>
            <person name="de Groot N.N."/>
        </authorList>
    </citation>
    <scope>NUCLEOTIDE SEQUENCE [LARGE SCALE GENOMIC DNA]</scope>
    <source>
        <strain evidence="4 5">DSM 6793</strain>
    </source>
</reference>
<dbReference type="RefSeq" id="WP_091515848.1">
    <property type="nucleotide sequence ID" value="NZ_FOLE01000011.1"/>
</dbReference>
<dbReference type="OrthoDB" id="9814377at2"/>
<organism evidence="4 5">
    <name type="scientific">Flexibacter flexilis DSM 6793</name>
    <dbReference type="NCBI Taxonomy" id="927664"/>
    <lineage>
        <taxon>Bacteria</taxon>
        <taxon>Pseudomonadati</taxon>
        <taxon>Bacteroidota</taxon>
        <taxon>Cytophagia</taxon>
        <taxon>Cytophagales</taxon>
        <taxon>Flexibacteraceae</taxon>
        <taxon>Flexibacter</taxon>
    </lineage>
</organism>
<feature type="transmembrane region" description="Helical" evidence="2">
    <location>
        <begin position="7"/>
        <end position="26"/>
    </location>
</feature>
<keyword evidence="2" id="KW-1133">Transmembrane helix</keyword>
<dbReference type="CDD" id="cd12797">
    <property type="entry name" value="M23_peptidase"/>
    <property type="match status" value="1"/>
</dbReference>